<dbReference type="InterPro" id="IPR002376">
    <property type="entry name" value="Formyl_transf_N"/>
</dbReference>
<accession>A0A918ABM0</accession>
<dbReference type="GO" id="GO:0004644">
    <property type="term" value="F:phosphoribosylglycinamide formyltransferase activity"/>
    <property type="evidence" value="ECO:0007669"/>
    <property type="project" value="UniProtKB-EC"/>
</dbReference>
<dbReference type="RefSeq" id="WP_189142623.1">
    <property type="nucleotide sequence ID" value="NZ_BMNK01000014.1"/>
</dbReference>
<sequence>MPPPIVARSAREGAESDDNDVVVTAGYMKKLGPATLTAYDQRIFNIHPALLPKYGGRGMYGLHVHRAVLAAGEMISGASVHLVTAEYDEGPIVARREVPVFPGDDPESLAERVLAAEHILLPSAIRDMAVQSMSDGQQESAPAR</sequence>
<protein>
    <recommendedName>
        <fullName evidence="2">phosphoribosylglycinamide formyltransferase 1</fullName>
        <ecNumber evidence="2">2.1.2.2</ecNumber>
    </recommendedName>
    <alternativeName>
        <fullName evidence="7">5'-phosphoribosylglycinamide transformylase</fullName>
    </alternativeName>
    <alternativeName>
        <fullName evidence="6">GAR transformylase</fullName>
    </alternativeName>
</protein>
<dbReference type="Pfam" id="PF00551">
    <property type="entry name" value="Formyl_trans_N"/>
    <property type="match status" value="1"/>
</dbReference>
<dbReference type="InterPro" id="IPR001555">
    <property type="entry name" value="GART_AS"/>
</dbReference>
<evidence type="ECO:0000256" key="2">
    <source>
        <dbReference type="ARBA" id="ARBA00012254"/>
    </source>
</evidence>
<dbReference type="Gene3D" id="3.40.50.170">
    <property type="entry name" value="Formyl transferase, N-terminal domain"/>
    <property type="match status" value="1"/>
</dbReference>
<name>A0A918ABM0_9ACTN</name>
<dbReference type="GO" id="GO:0005737">
    <property type="term" value="C:cytoplasm"/>
    <property type="evidence" value="ECO:0007669"/>
    <property type="project" value="TreeGrafter"/>
</dbReference>
<organism evidence="10 11">
    <name type="scientific">Nonomuraea glycinis</name>
    <dbReference type="NCBI Taxonomy" id="2047744"/>
    <lineage>
        <taxon>Bacteria</taxon>
        <taxon>Bacillati</taxon>
        <taxon>Actinomycetota</taxon>
        <taxon>Actinomycetes</taxon>
        <taxon>Streptosporangiales</taxon>
        <taxon>Streptosporangiaceae</taxon>
        <taxon>Nonomuraea</taxon>
    </lineage>
</organism>
<dbReference type="AlphaFoldDB" id="A0A918ABM0"/>
<dbReference type="PANTHER" id="PTHR43369:SF2">
    <property type="entry name" value="PHOSPHORIBOSYLGLYCINAMIDE FORMYLTRANSFERASE"/>
    <property type="match status" value="1"/>
</dbReference>
<dbReference type="EMBL" id="BMNK01000014">
    <property type="protein sequence ID" value="GGP13527.1"/>
    <property type="molecule type" value="Genomic_DNA"/>
</dbReference>
<dbReference type="PANTHER" id="PTHR43369">
    <property type="entry name" value="PHOSPHORIBOSYLGLYCINAMIDE FORMYLTRANSFERASE"/>
    <property type="match status" value="1"/>
</dbReference>
<evidence type="ECO:0000256" key="8">
    <source>
        <dbReference type="ARBA" id="ARBA00047664"/>
    </source>
</evidence>
<gene>
    <name evidence="10" type="ORF">GCM10012278_65650</name>
</gene>
<evidence type="ECO:0000313" key="11">
    <source>
        <dbReference type="Proteomes" id="UP000660745"/>
    </source>
</evidence>
<comment type="catalytic activity">
    <reaction evidence="8">
        <text>N(1)-(5-phospho-beta-D-ribosyl)glycinamide + (6R)-10-formyltetrahydrofolate = N(2)-formyl-N(1)-(5-phospho-beta-D-ribosyl)glycinamide + (6S)-5,6,7,8-tetrahydrofolate + H(+)</text>
        <dbReference type="Rhea" id="RHEA:15053"/>
        <dbReference type="ChEBI" id="CHEBI:15378"/>
        <dbReference type="ChEBI" id="CHEBI:57453"/>
        <dbReference type="ChEBI" id="CHEBI:143788"/>
        <dbReference type="ChEBI" id="CHEBI:147286"/>
        <dbReference type="ChEBI" id="CHEBI:195366"/>
        <dbReference type="EC" id="2.1.2.2"/>
    </reaction>
</comment>
<evidence type="ECO:0000259" key="9">
    <source>
        <dbReference type="Pfam" id="PF00551"/>
    </source>
</evidence>
<comment type="pathway">
    <text evidence="1">Purine metabolism; IMP biosynthesis via de novo pathway; N(2)-formyl-N(1)-(5-phospho-D-ribosyl)glycinamide from N(1)-(5-phospho-D-ribosyl)glycinamide (10-formyl THF route): step 1/1.</text>
</comment>
<evidence type="ECO:0000313" key="10">
    <source>
        <dbReference type="EMBL" id="GGP13527.1"/>
    </source>
</evidence>
<dbReference type="Proteomes" id="UP000660745">
    <property type="component" value="Unassembled WGS sequence"/>
</dbReference>
<feature type="domain" description="Formyl transferase N-terminal" evidence="9">
    <location>
        <begin position="18"/>
        <end position="125"/>
    </location>
</feature>
<evidence type="ECO:0000256" key="1">
    <source>
        <dbReference type="ARBA" id="ARBA00005054"/>
    </source>
</evidence>
<evidence type="ECO:0000256" key="4">
    <source>
        <dbReference type="ARBA" id="ARBA00022755"/>
    </source>
</evidence>
<dbReference type="SUPFAM" id="SSF53328">
    <property type="entry name" value="Formyltransferase"/>
    <property type="match status" value="1"/>
</dbReference>
<keyword evidence="3" id="KW-0808">Transferase</keyword>
<keyword evidence="4" id="KW-0658">Purine biosynthesis</keyword>
<comment type="caution">
    <text evidence="10">The sequence shown here is derived from an EMBL/GenBank/DDBJ whole genome shotgun (WGS) entry which is preliminary data.</text>
</comment>
<reference evidence="10" key="1">
    <citation type="journal article" date="2014" name="Int. J. Syst. Evol. Microbiol.">
        <title>Complete genome sequence of Corynebacterium casei LMG S-19264T (=DSM 44701T), isolated from a smear-ripened cheese.</title>
        <authorList>
            <consortium name="US DOE Joint Genome Institute (JGI-PGF)"/>
            <person name="Walter F."/>
            <person name="Albersmeier A."/>
            <person name="Kalinowski J."/>
            <person name="Ruckert C."/>
        </authorList>
    </citation>
    <scope>NUCLEOTIDE SEQUENCE</scope>
    <source>
        <strain evidence="10">CGMCC 4.7430</strain>
    </source>
</reference>
<reference evidence="10" key="2">
    <citation type="submission" date="2020-09" db="EMBL/GenBank/DDBJ databases">
        <authorList>
            <person name="Sun Q."/>
            <person name="Zhou Y."/>
        </authorList>
    </citation>
    <scope>NUCLEOTIDE SEQUENCE</scope>
    <source>
        <strain evidence="10">CGMCC 4.7430</strain>
    </source>
</reference>
<proteinExistence type="inferred from homology"/>
<evidence type="ECO:0000256" key="5">
    <source>
        <dbReference type="ARBA" id="ARBA00038440"/>
    </source>
</evidence>
<evidence type="ECO:0000256" key="3">
    <source>
        <dbReference type="ARBA" id="ARBA00022679"/>
    </source>
</evidence>
<dbReference type="EC" id="2.1.2.2" evidence="2"/>
<evidence type="ECO:0000256" key="6">
    <source>
        <dbReference type="ARBA" id="ARBA00041324"/>
    </source>
</evidence>
<dbReference type="GO" id="GO:0006189">
    <property type="term" value="P:'de novo' IMP biosynthetic process"/>
    <property type="evidence" value="ECO:0007669"/>
    <property type="project" value="TreeGrafter"/>
</dbReference>
<evidence type="ECO:0000256" key="7">
    <source>
        <dbReference type="ARBA" id="ARBA00041682"/>
    </source>
</evidence>
<keyword evidence="11" id="KW-1185">Reference proteome</keyword>
<comment type="similarity">
    <text evidence="5">Belongs to the GART family.</text>
</comment>
<dbReference type="InterPro" id="IPR036477">
    <property type="entry name" value="Formyl_transf_N_sf"/>
</dbReference>
<dbReference type="PROSITE" id="PS00373">
    <property type="entry name" value="GART"/>
    <property type="match status" value="1"/>
</dbReference>